<dbReference type="AlphaFoldDB" id="A0A975S626"/>
<accession>A0A975S626</accession>
<feature type="transmembrane region" description="Helical" evidence="1">
    <location>
        <begin position="80"/>
        <end position="102"/>
    </location>
</feature>
<dbReference type="EMBL" id="CP076456">
    <property type="protein sequence ID" value="QWQ36483.1"/>
    <property type="molecule type" value="Genomic_DNA"/>
</dbReference>
<feature type="transmembrane region" description="Helical" evidence="1">
    <location>
        <begin position="158"/>
        <end position="175"/>
    </location>
</feature>
<evidence type="ECO:0000256" key="1">
    <source>
        <dbReference type="SAM" id="Phobius"/>
    </source>
</evidence>
<name>A0A975S626_9MICC</name>
<feature type="transmembrane region" description="Helical" evidence="1">
    <location>
        <begin position="130"/>
        <end position="151"/>
    </location>
</feature>
<reference evidence="2" key="1">
    <citation type="submission" date="2021-06" db="EMBL/GenBank/DDBJ databases">
        <title>Novel species in genus Arthrobacter.</title>
        <authorList>
            <person name="Zhang G."/>
        </authorList>
    </citation>
    <scope>NUCLEOTIDE SEQUENCE</scope>
    <source>
        <strain evidence="2">Zg-ZUI122</strain>
    </source>
</reference>
<keyword evidence="1" id="KW-0472">Membrane</keyword>
<evidence type="ECO:0008006" key="4">
    <source>
        <dbReference type="Google" id="ProtNLM"/>
    </source>
</evidence>
<keyword evidence="1" id="KW-1133">Transmembrane helix</keyword>
<gene>
    <name evidence="2" type="ORF">KG104_01230</name>
</gene>
<keyword evidence="3" id="KW-1185">Reference proteome</keyword>
<evidence type="ECO:0000313" key="2">
    <source>
        <dbReference type="EMBL" id="QWQ36483.1"/>
    </source>
</evidence>
<dbReference type="Proteomes" id="UP000680588">
    <property type="component" value="Chromosome"/>
</dbReference>
<feature type="transmembrane region" description="Helical" evidence="1">
    <location>
        <begin position="48"/>
        <end position="68"/>
    </location>
</feature>
<keyword evidence="1" id="KW-0812">Transmembrane</keyword>
<proteinExistence type="predicted"/>
<dbReference type="RefSeq" id="WP_207348343.1">
    <property type="nucleotide sequence ID" value="NZ_CP076456.1"/>
</dbReference>
<organism evidence="2 3">
    <name type="scientific">Arthrobacter sunyaminii</name>
    <dbReference type="NCBI Taxonomy" id="2816859"/>
    <lineage>
        <taxon>Bacteria</taxon>
        <taxon>Bacillati</taxon>
        <taxon>Actinomycetota</taxon>
        <taxon>Actinomycetes</taxon>
        <taxon>Micrococcales</taxon>
        <taxon>Micrococcaceae</taxon>
        <taxon>Arthrobacter</taxon>
    </lineage>
</organism>
<evidence type="ECO:0000313" key="3">
    <source>
        <dbReference type="Proteomes" id="UP000680588"/>
    </source>
</evidence>
<dbReference type="KEGG" id="asun:KG104_01230"/>
<feature type="transmembrane region" description="Helical" evidence="1">
    <location>
        <begin position="181"/>
        <end position="200"/>
    </location>
</feature>
<protein>
    <recommendedName>
        <fullName evidence="4">DUF4386 domain-containing protein</fullName>
    </recommendedName>
</protein>
<sequence length="213" mass="21875">MTPTRILLLAAALAAPILFVTGQALLPNLGRDPATAFPLMLEYRDQLILSRLLTTAGAYLLLPLFWLVAGLGGTVTRAGAAIAAVGTFFNAVSQAVQGYAAWGATAPGLDHGASMQTLLHLEDGPAGLAVSYWSVPLFGIGLSVMGIGLLIAKSAPRWMPLLLLAGVVLGFLTAGQGPVVALTQIPLVAALIALAVYKVFSLAPQPASVHTDA</sequence>